<accession>A0ABR5SGC1</accession>
<organism evidence="1 2">
    <name type="scientific">Candidatus Magnetominusculus xianensis</name>
    <dbReference type="NCBI Taxonomy" id="1748249"/>
    <lineage>
        <taxon>Bacteria</taxon>
        <taxon>Pseudomonadati</taxon>
        <taxon>Nitrospirota</taxon>
        <taxon>Nitrospiria</taxon>
        <taxon>Nitrospirales</taxon>
        <taxon>Nitrospiraceae</taxon>
        <taxon>Candidatus Magnetominusculus</taxon>
    </lineage>
</organism>
<evidence type="ECO:0000313" key="1">
    <source>
        <dbReference type="EMBL" id="KWT85086.1"/>
    </source>
</evidence>
<gene>
    <name evidence="1" type="ORF">ASN18_1811</name>
</gene>
<sequence>MPEYWIVIPEFQTIEILTIETDKYKTHSIAEIEGVVTSKVIDGLQVNIKNVFE</sequence>
<name>A0ABR5SGC1_9BACT</name>
<protein>
    <recommendedName>
        <fullName evidence="3">Restriction endonuclease domain-containing protein</fullName>
    </recommendedName>
</protein>
<dbReference type="EMBL" id="LNQR01000065">
    <property type="protein sequence ID" value="KWT85086.1"/>
    <property type="molecule type" value="Genomic_DNA"/>
</dbReference>
<evidence type="ECO:0008006" key="3">
    <source>
        <dbReference type="Google" id="ProtNLM"/>
    </source>
</evidence>
<comment type="caution">
    <text evidence="1">The sequence shown here is derived from an EMBL/GenBank/DDBJ whole genome shotgun (WGS) entry which is preliminary data.</text>
</comment>
<evidence type="ECO:0000313" key="2">
    <source>
        <dbReference type="Proteomes" id="UP000060487"/>
    </source>
</evidence>
<dbReference type="Gene3D" id="3.90.1570.10">
    <property type="entry name" value="tt1808, chain A"/>
    <property type="match status" value="1"/>
</dbReference>
<dbReference type="InterPro" id="IPR012296">
    <property type="entry name" value="Nuclease_put_TT1808"/>
</dbReference>
<keyword evidence="2" id="KW-1185">Reference proteome</keyword>
<dbReference type="Proteomes" id="UP000060487">
    <property type="component" value="Unassembled WGS sequence"/>
</dbReference>
<reference evidence="1 2" key="1">
    <citation type="submission" date="2015-11" db="EMBL/GenBank/DDBJ databases">
        <authorList>
            <person name="Lin W."/>
        </authorList>
    </citation>
    <scope>NUCLEOTIDE SEQUENCE [LARGE SCALE GENOMIC DNA]</scope>
    <source>
        <strain evidence="1 2">HCH-1</strain>
    </source>
</reference>
<proteinExistence type="predicted"/>